<protein>
    <recommendedName>
        <fullName evidence="7">C2H2-type domain-containing protein</fullName>
    </recommendedName>
</protein>
<dbReference type="Proteomes" id="UP000265703">
    <property type="component" value="Unassembled WGS sequence"/>
</dbReference>
<dbReference type="EMBL" id="QKYT01000007">
    <property type="protein sequence ID" value="RIA99062.1"/>
    <property type="molecule type" value="Genomic_DNA"/>
</dbReference>
<evidence type="ECO:0000256" key="3">
    <source>
        <dbReference type="ARBA" id="ARBA00022833"/>
    </source>
</evidence>
<dbReference type="PROSITE" id="PS00028">
    <property type="entry name" value="ZINC_FINGER_C2H2_1"/>
    <property type="match status" value="1"/>
</dbReference>
<feature type="domain" description="C2H2-type" evidence="7">
    <location>
        <begin position="270"/>
        <end position="294"/>
    </location>
</feature>
<dbReference type="InterPro" id="IPR036236">
    <property type="entry name" value="Znf_C2H2_sf"/>
</dbReference>
<evidence type="ECO:0000313" key="8">
    <source>
        <dbReference type="EMBL" id="RIA99062.1"/>
    </source>
</evidence>
<name>A0A397TM73_9GLOM</name>
<dbReference type="PANTHER" id="PTHR13267:SF3">
    <property type="entry name" value="ZINC FINGER PROTEIN 277"/>
    <property type="match status" value="1"/>
</dbReference>
<dbReference type="PROSITE" id="PS50157">
    <property type="entry name" value="ZINC_FINGER_C2H2_2"/>
    <property type="match status" value="1"/>
</dbReference>
<dbReference type="SMART" id="SM00355">
    <property type="entry name" value="ZnF_C2H2"/>
    <property type="match status" value="4"/>
</dbReference>
<reference evidence="8 9" key="1">
    <citation type="submission" date="2018-06" db="EMBL/GenBank/DDBJ databases">
        <title>Comparative genomics reveals the genomic features of Rhizophagus irregularis, R. cerebriforme, R. diaphanum and Gigaspora rosea, and their symbiotic lifestyle signature.</title>
        <authorList>
            <person name="Morin E."/>
            <person name="San Clemente H."/>
            <person name="Chen E.C.H."/>
            <person name="De La Providencia I."/>
            <person name="Hainaut M."/>
            <person name="Kuo A."/>
            <person name="Kohler A."/>
            <person name="Murat C."/>
            <person name="Tang N."/>
            <person name="Roy S."/>
            <person name="Loubradou J."/>
            <person name="Henrissat B."/>
            <person name="Grigoriev I.V."/>
            <person name="Corradi N."/>
            <person name="Roux C."/>
            <person name="Martin F.M."/>
        </authorList>
    </citation>
    <scope>NUCLEOTIDE SEQUENCE [LARGE SCALE GENOMIC DNA]</scope>
    <source>
        <strain evidence="8 9">DAOM 227022</strain>
    </source>
</reference>
<comment type="similarity">
    <text evidence="4">Belongs to the ZNF277 family.</text>
</comment>
<keyword evidence="1" id="KW-0479">Metal-binding</keyword>
<evidence type="ECO:0000256" key="1">
    <source>
        <dbReference type="ARBA" id="ARBA00022723"/>
    </source>
</evidence>
<evidence type="ECO:0000256" key="6">
    <source>
        <dbReference type="SAM" id="MobiDB-lite"/>
    </source>
</evidence>
<dbReference type="AlphaFoldDB" id="A0A397TM73"/>
<dbReference type="OrthoDB" id="7848332at2759"/>
<dbReference type="PANTHER" id="PTHR13267">
    <property type="entry name" value="ZINC FINGER PROTEIN 277"/>
    <property type="match status" value="1"/>
</dbReference>
<keyword evidence="2 5" id="KW-0863">Zinc-finger</keyword>
<evidence type="ECO:0000313" key="9">
    <source>
        <dbReference type="Proteomes" id="UP000265703"/>
    </source>
</evidence>
<feature type="region of interest" description="Disordered" evidence="6">
    <location>
        <begin position="1"/>
        <end position="94"/>
    </location>
</feature>
<organism evidence="8 9">
    <name type="scientific">Glomus cerebriforme</name>
    <dbReference type="NCBI Taxonomy" id="658196"/>
    <lineage>
        <taxon>Eukaryota</taxon>
        <taxon>Fungi</taxon>
        <taxon>Fungi incertae sedis</taxon>
        <taxon>Mucoromycota</taxon>
        <taxon>Glomeromycotina</taxon>
        <taxon>Glomeromycetes</taxon>
        <taxon>Glomerales</taxon>
        <taxon>Glomeraceae</taxon>
        <taxon>Glomus</taxon>
    </lineage>
</organism>
<accession>A0A397TM73</accession>
<evidence type="ECO:0000256" key="2">
    <source>
        <dbReference type="ARBA" id="ARBA00022771"/>
    </source>
</evidence>
<evidence type="ECO:0000259" key="7">
    <source>
        <dbReference type="PROSITE" id="PS50157"/>
    </source>
</evidence>
<keyword evidence="9" id="KW-1185">Reference proteome</keyword>
<gene>
    <name evidence="8" type="ORF">C1645_685074</name>
</gene>
<dbReference type="InterPro" id="IPR040048">
    <property type="entry name" value="ZNF277"/>
</dbReference>
<feature type="compositionally biased region" description="Acidic residues" evidence="6">
    <location>
        <begin position="76"/>
        <end position="87"/>
    </location>
</feature>
<dbReference type="InterPro" id="IPR041661">
    <property type="entry name" value="ZN622/Rei1/Reh1_Znf-C2H2"/>
</dbReference>
<comment type="caution">
    <text evidence="8">The sequence shown here is derived from an EMBL/GenBank/DDBJ whole genome shotgun (WGS) entry which is preliminary data.</text>
</comment>
<dbReference type="STRING" id="658196.A0A397TM73"/>
<keyword evidence="3" id="KW-0862">Zinc</keyword>
<feature type="compositionally biased region" description="Polar residues" evidence="6">
    <location>
        <begin position="1"/>
        <end position="22"/>
    </location>
</feature>
<dbReference type="InterPro" id="IPR013087">
    <property type="entry name" value="Znf_C2H2_type"/>
</dbReference>
<sequence>MTSQWTSVTNARNKTSRINKSSLEIRGGKAKPSYETNISSSTIKSSNQLNKNSSLNKNSINHNTYTFPPNEKGFLNDDDENENDSSDDSLGQKYNDTNLSLKPYNIELSVKCPFENCQNELLNNSTEIVEHLRELHKLRFVNLHHVYLIIENYLDNWSKKIKDEEVIQKLRIEIDNEVYVIDPEKFLDDKILREKLQHDKLNEVLQIQAYERNYDAKLERKCLFCKNISENRTLLFRHMFTEHNFNIGLPDNLVNVNDFLKILEDKLNNLQCLYCEKCFTTPAVLRKHMRKKKHFKINARNRIYDKFYVINYLEPGKNWETFENEDYESDEDHNKDDSWEDWNEEYNQSTKCLYCTNMSPTTKECLNHMIKEHDFDLLEIKNKMGLDFYQTVMLINYIRYTVENNTCMACLTKCEDSKDLLYHMNKKTCFIKVPSLDDEFWKDKKYFVPTLQDDPLLVGFEDSSEEDEDENSLLQTSDVIPENTPEELEEQFKHILKIK</sequence>
<dbReference type="SUPFAM" id="SSF57667">
    <property type="entry name" value="beta-beta-alpha zinc fingers"/>
    <property type="match status" value="2"/>
</dbReference>
<evidence type="ECO:0000256" key="4">
    <source>
        <dbReference type="ARBA" id="ARBA00034119"/>
    </source>
</evidence>
<feature type="compositionally biased region" description="Low complexity" evidence="6">
    <location>
        <begin position="36"/>
        <end position="61"/>
    </location>
</feature>
<dbReference type="GO" id="GO:0008270">
    <property type="term" value="F:zinc ion binding"/>
    <property type="evidence" value="ECO:0007669"/>
    <property type="project" value="UniProtKB-KW"/>
</dbReference>
<evidence type="ECO:0000256" key="5">
    <source>
        <dbReference type="PROSITE-ProRule" id="PRU00042"/>
    </source>
</evidence>
<proteinExistence type="inferred from homology"/>
<dbReference type="Pfam" id="PF12756">
    <property type="entry name" value="zf-C2H2_2"/>
    <property type="match status" value="2"/>
</dbReference>